<gene>
    <name evidence="1" type="ORF">BDV29DRAFT_99347</name>
</gene>
<keyword evidence="1" id="KW-0418">Kinase</keyword>
<dbReference type="GO" id="GO:0016301">
    <property type="term" value="F:kinase activity"/>
    <property type="evidence" value="ECO:0007669"/>
    <property type="project" value="UniProtKB-KW"/>
</dbReference>
<dbReference type="Gene3D" id="3.30.460.10">
    <property type="entry name" value="Beta Polymerase, domain 2"/>
    <property type="match status" value="1"/>
</dbReference>
<keyword evidence="1" id="KW-0808">Transferase</keyword>
<proteinExistence type="predicted"/>
<evidence type="ECO:0000313" key="2">
    <source>
        <dbReference type="Proteomes" id="UP000326565"/>
    </source>
</evidence>
<name>A0A5N5WFZ7_9EURO</name>
<organism evidence="1 2">
    <name type="scientific">Aspergillus leporis</name>
    <dbReference type="NCBI Taxonomy" id="41062"/>
    <lineage>
        <taxon>Eukaryota</taxon>
        <taxon>Fungi</taxon>
        <taxon>Dikarya</taxon>
        <taxon>Ascomycota</taxon>
        <taxon>Pezizomycotina</taxon>
        <taxon>Eurotiomycetes</taxon>
        <taxon>Eurotiomycetidae</taxon>
        <taxon>Eurotiales</taxon>
        <taxon>Aspergillaceae</taxon>
        <taxon>Aspergillus</taxon>
        <taxon>Aspergillus subgen. Circumdati</taxon>
    </lineage>
</organism>
<dbReference type="Proteomes" id="UP000326565">
    <property type="component" value="Unassembled WGS sequence"/>
</dbReference>
<dbReference type="PANTHER" id="PTHR34822:SF1">
    <property type="entry name" value="GRPB FAMILY PROTEIN"/>
    <property type="match status" value="1"/>
</dbReference>
<dbReference type="Pfam" id="PF04229">
    <property type="entry name" value="GrpB"/>
    <property type="match status" value="1"/>
</dbReference>
<dbReference type="SUPFAM" id="SSF81301">
    <property type="entry name" value="Nucleotidyltransferase"/>
    <property type="match status" value="1"/>
</dbReference>
<protein>
    <submittedName>
        <fullName evidence="1">Grpb/dephospho-CoA kinase</fullName>
    </submittedName>
</protein>
<reference evidence="1 2" key="1">
    <citation type="submission" date="2019-04" db="EMBL/GenBank/DDBJ databases">
        <title>Friends and foes A comparative genomics study of 23 Aspergillus species from section Flavi.</title>
        <authorList>
            <consortium name="DOE Joint Genome Institute"/>
            <person name="Kjaerbolling I."/>
            <person name="Vesth T."/>
            <person name="Frisvad J.C."/>
            <person name="Nybo J.L."/>
            <person name="Theobald S."/>
            <person name="Kildgaard S."/>
            <person name="Isbrandt T."/>
            <person name="Kuo A."/>
            <person name="Sato A."/>
            <person name="Lyhne E.K."/>
            <person name="Kogle M.E."/>
            <person name="Wiebenga A."/>
            <person name="Kun R.S."/>
            <person name="Lubbers R.J."/>
            <person name="Makela M.R."/>
            <person name="Barry K."/>
            <person name="Chovatia M."/>
            <person name="Clum A."/>
            <person name="Daum C."/>
            <person name="Haridas S."/>
            <person name="He G."/>
            <person name="LaButti K."/>
            <person name="Lipzen A."/>
            <person name="Mondo S."/>
            <person name="Riley R."/>
            <person name="Salamov A."/>
            <person name="Simmons B.A."/>
            <person name="Magnuson J.K."/>
            <person name="Henrissat B."/>
            <person name="Mortensen U.H."/>
            <person name="Larsen T.O."/>
            <person name="Devries R.P."/>
            <person name="Grigoriev I.V."/>
            <person name="Machida M."/>
            <person name="Baker S.E."/>
            <person name="Andersen M.R."/>
        </authorList>
    </citation>
    <scope>NUCLEOTIDE SEQUENCE [LARGE SCALE GENOMIC DNA]</scope>
    <source>
        <strain evidence="1 2">CBS 151.66</strain>
    </source>
</reference>
<dbReference type="InterPro" id="IPR007344">
    <property type="entry name" value="GrpB/CoaE"/>
</dbReference>
<keyword evidence="2" id="KW-1185">Reference proteome</keyword>
<sequence length="199" mass="22227">MPSMSEITDLATKPSVLDTVSTRPLKSIEIVEPDPKWPELFATISRRIADALGDRALSIDHVGSTSVSGLPAKAIIDIDVIVAEPGTEGSYVPALEAAGFQFLFREPDWYEHRFFGLDDPHANIHIFGPDSAEVVRHQILRDWLRKHKDDRQRYADVKRQAAAASRSAGETVMEYNARKESVIHDILKRAFQAQGHLSE</sequence>
<evidence type="ECO:0000313" key="1">
    <source>
        <dbReference type="EMBL" id="KAB8067171.1"/>
    </source>
</evidence>
<accession>A0A5N5WFZ7</accession>
<dbReference type="PANTHER" id="PTHR34822">
    <property type="entry name" value="GRPB DOMAIN PROTEIN (AFU_ORTHOLOGUE AFUA_1G01530)"/>
    <property type="match status" value="1"/>
</dbReference>
<dbReference type="InterPro" id="IPR043519">
    <property type="entry name" value="NT_sf"/>
</dbReference>
<dbReference type="OrthoDB" id="630895at2759"/>
<dbReference type="AlphaFoldDB" id="A0A5N5WFZ7"/>
<dbReference type="EMBL" id="ML732546">
    <property type="protein sequence ID" value="KAB8067171.1"/>
    <property type="molecule type" value="Genomic_DNA"/>
</dbReference>